<sequence length="213" mass="24370">MKGMQFVTEWIRNIIVFLLLATMLHLILPNSNLQKYVKFVVSLLLVVLILTPLFKLLQTDVNEVIANFNEEKYVAEGSVKNSIDSKKKEIQALTRAYSLEEMATKMKKEVGKEFEKKYGMTVSEIQIVAAESTAEVKSAKDIQTVVVTLKEKERSKNDAIETVKPVEINTKEPPKKVEETNVEMKDFFSSRWQLENKQIQVQMEGRTGRVNGQ</sequence>
<dbReference type="Proteomes" id="UP000196052">
    <property type="component" value="Unassembled WGS sequence"/>
</dbReference>
<dbReference type="AlphaFoldDB" id="A0A1C4FVR2"/>
<dbReference type="Pfam" id="PF09581">
    <property type="entry name" value="Spore_III_AF"/>
    <property type="match status" value="1"/>
</dbReference>
<feature type="transmembrane region" description="Helical" evidence="1">
    <location>
        <begin position="39"/>
        <end position="57"/>
    </location>
</feature>
<evidence type="ECO:0000313" key="3">
    <source>
        <dbReference type="Proteomes" id="UP000196052"/>
    </source>
</evidence>
<evidence type="ECO:0000313" key="2">
    <source>
        <dbReference type="EMBL" id="SCC59962.1"/>
    </source>
</evidence>
<keyword evidence="1" id="KW-0472">Membrane</keyword>
<keyword evidence="1" id="KW-1133">Transmembrane helix</keyword>
<protein>
    <submittedName>
        <fullName evidence="2">Stage III sporulation protein AF</fullName>
    </submittedName>
</protein>
<evidence type="ECO:0000256" key="1">
    <source>
        <dbReference type="SAM" id="Phobius"/>
    </source>
</evidence>
<dbReference type="NCBIfam" id="TIGR02896">
    <property type="entry name" value="spore_III_AF"/>
    <property type="match status" value="1"/>
</dbReference>
<name>A0A1C4FVR2_9BACI</name>
<keyword evidence="1" id="KW-0812">Transmembrane</keyword>
<dbReference type="InterPro" id="IPR014245">
    <property type="entry name" value="Spore_III_AF"/>
</dbReference>
<organism evidence="2 3">
    <name type="scientific">Bacillus wiedmannii</name>
    <dbReference type="NCBI Taxonomy" id="1890302"/>
    <lineage>
        <taxon>Bacteria</taxon>
        <taxon>Bacillati</taxon>
        <taxon>Bacillota</taxon>
        <taxon>Bacilli</taxon>
        <taxon>Bacillales</taxon>
        <taxon>Bacillaceae</taxon>
        <taxon>Bacillus</taxon>
        <taxon>Bacillus cereus group</taxon>
    </lineage>
</organism>
<accession>A0A1C4FVR2</accession>
<reference evidence="3" key="1">
    <citation type="submission" date="2016-08" db="EMBL/GenBank/DDBJ databases">
        <authorList>
            <person name="Loux V."/>
            <person name="Rue O."/>
        </authorList>
    </citation>
    <scope>NUCLEOTIDE SEQUENCE [LARGE SCALE GENOMIC DNA]</scope>
    <source>
        <strain evidence="3">INRA Bc05-F1</strain>
    </source>
</reference>
<gene>
    <name evidence="2" type="ORF">BC05F1_04926</name>
</gene>
<proteinExistence type="predicted"/>
<dbReference type="EMBL" id="FMBE01000015">
    <property type="protein sequence ID" value="SCC59962.1"/>
    <property type="molecule type" value="Genomic_DNA"/>
</dbReference>